<evidence type="ECO:0000313" key="3">
    <source>
        <dbReference type="EMBL" id="OGY10461.1"/>
    </source>
</evidence>
<reference evidence="3 4" key="1">
    <citation type="journal article" date="2016" name="Nat. Commun.">
        <title>Thousands of microbial genomes shed light on interconnected biogeochemical processes in an aquifer system.</title>
        <authorList>
            <person name="Anantharaman K."/>
            <person name="Brown C.T."/>
            <person name="Hug L.A."/>
            <person name="Sharon I."/>
            <person name="Castelle C.J."/>
            <person name="Probst A.J."/>
            <person name="Thomas B.C."/>
            <person name="Singh A."/>
            <person name="Wilkins M.J."/>
            <person name="Karaoz U."/>
            <person name="Brodie E.L."/>
            <person name="Williams K.H."/>
            <person name="Hubbard S.S."/>
            <person name="Banfield J.F."/>
        </authorList>
    </citation>
    <scope>NUCLEOTIDE SEQUENCE [LARGE SCALE GENOMIC DNA]</scope>
</reference>
<dbReference type="STRING" id="1797517.A3F61_03945"/>
<dbReference type="InterPro" id="IPR026363">
    <property type="entry name" value="CxxC-x17-CxxC_dom"/>
</dbReference>
<dbReference type="NCBIfam" id="TIGR04272">
    <property type="entry name" value="cxxc_cxxc_Mbark"/>
    <property type="match status" value="1"/>
</dbReference>
<feature type="region of interest" description="Disordered" evidence="1">
    <location>
        <begin position="59"/>
        <end position="87"/>
    </location>
</feature>
<sequence>MGNFNRGGGGGRSFGRRDFRSENRPMFKTTCSNCGNECEVPFRPTSGKPVYCSNCFERMGNARPDSPRQERPSFRAPSVSQNNDQFGALNTKLDKILKLLEEKTSEAIVSTPGVVEKVKSPKSKKISPAKEE</sequence>
<comment type="caution">
    <text evidence="3">The sequence shown here is derived from an EMBL/GenBank/DDBJ whole genome shotgun (WGS) entry which is preliminary data.</text>
</comment>
<feature type="region of interest" description="Disordered" evidence="1">
    <location>
        <begin position="1"/>
        <end position="21"/>
    </location>
</feature>
<dbReference type="EMBL" id="MHCA01000054">
    <property type="protein sequence ID" value="OGY10461.1"/>
    <property type="molecule type" value="Genomic_DNA"/>
</dbReference>
<dbReference type="Proteomes" id="UP000178272">
    <property type="component" value="Unassembled WGS sequence"/>
</dbReference>
<feature type="region of interest" description="Disordered" evidence="1">
    <location>
        <begin position="112"/>
        <end position="132"/>
    </location>
</feature>
<feature type="compositionally biased region" description="Gly residues" evidence="1">
    <location>
        <begin position="1"/>
        <end position="13"/>
    </location>
</feature>
<organism evidence="3 4">
    <name type="scientific">Candidatus Blackburnbacteria bacterium RIFCSPHIGHO2_12_FULL_41_13b</name>
    <dbReference type="NCBI Taxonomy" id="1797517"/>
    <lineage>
        <taxon>Bacteria</taxon>
        <taxon>Candidatus Blackburniibacteriota</taxon>
    </lineage>
</organism>
<evidence type="ECO:0000313" key="4">
    <source>
        <dbReference type="Proteomes" id="UP000178272"/>
    </source>
</evidence>
<protein>
    <recommendedName>
        <fullName evidence="2">CxxC-x17-CxxC domain-containing protein</fullName>
    </recommendedName>
</protein>
<accession>A0A1G1V532</accession>
<evidence type="ECO:0000259" key="2">
    <source>
        <dbReference type="Pfam" id="PF23477"/>
    </source>
</evidence>
<dbReference type="AlphaFoldDB" id="A0A1G1V532"/>
<feature type="compositionally biased region" description="Basic residues" evidence="1">
    <location>
        <begin position="120"/>
        <end position="132"/>
    </location>
</feature>
<feature type="domain" description="CxxC-x17-CxxC" evidence="2">
    <location>
        <begin position="24"/>
        <end position="58"/>
    </location>
</feature>
<dbReference type="Pfam" id="PF23477">
    <property type="entry name" value="zf_Tbcl_2"/>
    <property type="match status" value="1"/>
</dbReference>
<proteinExistence type="predicted"/>
<name>A0A1G1V532_9BACT</name>
<gene>
    <name evidence="3" type="ORF">A3F61_03945</name>
</gene>
<evidence type="ECO:0000256" key="1">
    <source>
        <dbReference type="SAM" id="MobiDB-lite"/>
    </source>
</evidence>